<reference evidence="1 2" key="2">
    <citation type="submission" date="2018-11" db="EMBL/GenBank/DDBJ databases">
        <authorList>
            <consortium name="Pathogen Informatics"/>
        </authorList>
    </citation>
    <scope>NUCLEOTIDE SEQUENCE [LARGE SCALE GENOMIC DNA]</scope>
</reference>
<name>A0A0M3J4H5_ANISI</name>
<evidence type="ECO:0000313" key="2">
    <source>
        <dbReference type="Proteomes" id="UP000267096"/>
    </source>
</evidence>
<dbReference type="EMBL" id="UYRR01003016">
    <property type="protein sequence ID" value="VDK19837.1"/>
    <property type="molecule type" value="Genomic_DNA"/>
</dbReference>
<dbReference type="AlphaFoldDB" id="A0A0M3J4H5"/>
<evidence type="ECO:0000313" key="3">
    <source>
        <dbReference type="WBParaSite" id="ASIM_0000244401-mRNA-1"/>
    </source>
</evidence>
<dbReference type="Proteomes" id="UP000267096">
    <property type="component" value="Unassembled WGS sequence"/>
</dbReference>
<evidence type="ECO:0000313" key="1">
    <source>
        <dbReference type="EMBL" id="VDK19837.1"/>
    </source>
</evidence>
<protein>
    <submittedName>
        <fullName evidence="3">Pentatricopeptide repeat-containing protein</fullName>
    </submittedName>
</protein>
<keyword evidence="2" id="KW-1185">Reference proteome</keyword>
<accession>A0A0M3J4H5</accession>
<gene>
    <name evidence="1" type="ORF">ASIM_LOCUS2308</name>
</gene>
<sequence length="166" mass="19224">MKAIIKLCTCARVPSFSSSLQLFSRSITSLSSIHSETPSSTSDYAQSYELKLESLKPKETFLKTLNGNEQNLIKKLVKELEVYLWMAPSAPEVMSDDDWRRLLTQPSLSERVSFLRYLAITQYRAKQDLLKKQSADEAYIEYIKEQVRFYLFPGVFHPRIFISVQL</sequence>
<reference evidence="3" key="1">
    <citation type="submission" date="2017-02" db="UniProtKB">
        <authorList>
            <consortium name="WormBaseParasite"/>
        </authorList>
    </citation>
    <scope>IDENTIFICATION</scope>
</reference>
<proteinExistence type="predicted"/>
<organism evidence="3">
    <name type="scientific">Anisakis simplex</name>
    <name type="common">Herring worm</name>
    <dbReference type="NCBI Taxonomy" id="6269"/>
    <lineage>
        <taxon>Eukaryota</taxon>
        <taxon>Metazoa</taxon>
        <taxon>Ecdysozoa</taxon>
        <taxon>Nematoda</taxon>
        <taxon>Chromadorea</taxon>
        <taxon>Rhabditida</taxon>
        <taxon>Spirurina</taxon>
        <taxon>Ascaridomorpha</taxon>
        <taxon>Ascaridoidea</taxon>
        <taxon>Anisakidae</taxon>
        <taxon>Anisakis</taxon>
        <taxon>Anisakis simplex complex</taxon>
    </lineage>
</organism>
<dbReference type="WBParaSite" id="ASIM_0000244401-mRNA-1">
    <property type="protein sequence ID" value="ASIM_0000244401-mRNA-1"/>
    <property type="gene ID" value="ASIM_0000244401"/>
</dbReference>